<dbReference type="PRINTS" id="PR00455">
    <property type="entry name" value="HTHTETR"/>
</dbReference>
<dbReference type="InterPro" id="IPR001647">
    <property type="entry name" value="HTH_TetR"/>
</dbReference>
<dbReference type="InterPro" id="IPR050624">
    <property type="entry name" value="HTH-type_Tx_Regulator"/>
</dbReference>
<keyword evidence="1 2" id="KW-0238">DNA-binding</keyword>
<evidence type="ECO:0000256" key="1">
    <source>
        <dbReference type="ARBA" id="ARBA00023125"/>
    </source>
</evidence>
<accession>V5WDU6</accession>
<dbReference type="SUPFAM" id="SSF46689">
    <property type="entry name" value="Homeodomain-like"/>
    <property type="match status" value="1"/>
</dbReference>
<proteinExistence type="predicted"/>
<evidence type="ECO:0000313" key="4">
    <source>
        <dbReference type="EMBL" id="AHC13739.1"/>
    </source>
</evidence>
<sequence>MARKKDQQKRTAILKAAKSLFALHGYHATGISHIRRESGYSTGTIYTYFSSKEEMAVSIVEEGWDDIMKDIHAALASPASLEELADFFAFTVMPRLMEDEELIHILLSETPELSAINDKLMQITNLVLDLSTKIPGSTPYPGTRNDRENMEAAFSSEGERALRTAVTVYFLGSMEATRISRRTELGIQRKDILSFIRDIIIRDLRPSGRAEK</sequence>
<evidence type="ECO:0000259" key="3">
    <source>
        <dbReference type="PROSITE" id="PS50977"/>
    </source>
</evidence>
<protein>
    <submittedName>
        <fullName evidence="4">Transcriptional regulator, TetR family</fullName>
    </submittedName>
</protein>
<reference evidence="4 5" key="1">
    <citation type="journal article" date="2015" name="Stand. Genomic Sci.">
        <title>Complete genome sequence and description of Salinispira pacifica gen. nov., sp. nov., a novel spirochaete isolated form a hypersaline microbial mat.</title>
        <authorList>
            <person name="Ben Hania W."/>
            <person name="Joseph M."/>
            <person name="Schumann P."/>
            <person name="Bunk B."/>
            <person name="Fiebig A."/>
            <person name="Sproer C."/>
            <person name="Klenk H.P."/>
            <person name="Fardeau M.L."/>
            <person name="Spring S."/>
        </authorList>
    </citation>
    <scope>NUCLEOTIDE SEQUENCE [LARGE SCALE GENOMIC DNA]</scope>
    <source>
        <strain evidence="4 5">L21-RPul-D2</strain>
    </source>
</reference>
<evidence type="ECO:0000313" key="5">
    <source>
        <dbReference type="Proteomes" id="UP000018680"/>
    </source>
</evidence>
<dbReference type="KEGG" id="slr:L21SP2_0299"/>
<dbReference type="EMBL" id="CP006939">
    <property type="protein sequence ID" value="AHC13739.1"/>
    <property type="molecule type" value="Genomic_DNA"/>
</dbReference>
<dbReference type="eggNOG" id="COG1309">
    <property type="taxonomic scope" value="Bacteria"/>
</dbReference>
<dbReference type="PANTHER" id="PTHR43479">
    <property type="entry name" value="ACREF/ENVCD OPERON REPRESSOR-RELATED"/>
    <property type="match status" value="1"/>
</dbReference>
<dbReference type="AlphaFoldDB" id="V5WDU6"/>
<dbReference type="Gene3D" id="1.10.357.10">
    <property type="entry name" value="Tetracycline Repressor, domain 2"/>
    <property type="match status" value="1"/>
</dbReference>
<dbReference type="PANTHER" id="PTHR43479:SF11">
    <property type="entry name" value="ACREF_ENVCD OPERON REPRESSOR-RELATED"/>
    <property type="match status" value="1"/>
</dbReference>
<feature type="DNA-binding region" description="H-T-H motif" evidence="2">
    <location>
        <begin position="30"/>
        <end position="49"/>
    </location>
</feature>
<dbReference type="STRING" id="1307761.L21SP2_0299"/>
<dbReference type="GO" id="GO:0003677">
    <property type="term" value="F:DNA binding"/>
    <property type="evidence" value="ECO:0007669"/>
    <property type="project" value="UniProtKB-UniRule"/>
</dbReference>
<dbReference type="InterPro" id="IPR009057">
    <property type="entry name" value="Homeodomain-like_sf"/>
</dbReference>
<dbReference type="Pfam" id="PF00440">
    <property type="entry name" value="TetR_N"/>
    <property type="match status" value="1"/>
</dbReference>
<dbReference type="PROSITE" id="PS50977">
    <property type="entry name" value="HTH_TETR_2"/>
    <property type="match status" value="1"/>
</dbReference>
<dbReference type="Proteomes" id="UP000018680">
    <property type="component" value="Chromosome"/>
</dbReference>
<dbReference type="HOGENOM" id="CLU_1299016_0_0_12"/>
<organism evidence="4 5">
    <name type="scientific">Salinispira pacifica</name>
    <dbReference type="NCBI Taxonomy" id="1307761"/>
    <lineage>
        <taxon>Bacteria</taxon>
        <taxon>Pseudomonadati</taxon>
        <taxon>Spirochaetota</taxon>
        <taxon>Spirochaetia</taxon>
        <taxon>Spirochaetales</taxon>
        <taxon>Spirochaetaceae</taxon>
        <taxon>Salinispira</taxon>
    </lineage>
</organism>
<keyword evidence="5" id="KW-1185">Reference proteome</keyword>
<evidence type="ECO:0000256" key="2">
    <source>
        <dbReference type="PROSITE-ProRule" id="PRU00335"/>
    </source>
</evidence>
<name>V5WDU6_9SPIO</name>
<dbReference type="RefSeq" id="WP_024266672.1">
    <property type="nucleotide sequence ID" value="NC_023035.1"/>
</dbReference>
<gene>
    <name evidence="4" type="ORF">L21SP2_0299</name>
</gene>
<feature type="domain" description="HTH tetR-type" evidence="3">
    <location>
        <begin position="7"/>
        <end position="67"/>
    </location>
</feature>